<dbReference type="GO" id="GO:0006397">
    <property type="term" value="P:mRNA processing"/>
    <property type="evidence" value="ECO:0007669"/>
    <property type="project" value="UniProtKB-KW"/>
</dbReference>
<dbReference type="SMART" id="SM00360">
    <property type="entry name" value="RRM"/>
    <property type="match status" value="2"/>
</dbReference>
<feature type="region of interest" description="Disordered" evidence="5">
    <location>
        <begin position="37"/>
        <end position="394"/>
    </location>
</feature>
<evidence type="ECO:0000256" key="5">
    <source>
        <dbReference type="SAM" id="MobiDB-lite"/>
    </source>
</evidence>
<dbReference type="PROSITE" id="PS50102">
    <property type="entry name" value="RRM"/>
    <property type="match status" value="2"/>
</dbReference>
<organism evidence="7 8">
    <name type="scientific">Canna indica</name>
    <name type="common">Indian-shot</name>
    <dbReference type="NCBI Taxonomy" id="4628"/>
    <lineage>
        <taxon>Eukaryota</taxon>
        <taxon>Viridiplantae</taxon>
        <taxon>Streptophyta</taxon>
        <taxon>Embryophyta</taxon>
        <taxon>Tracheophyta</taxon>
        <taxon>Spermatophyta</taxon>
        <taxon>Magnoliopsida</taxon>
        <taxon>Liliopsida</taxon>
        <taxon>Zingiberales</taxon>
        <taxon>Cannaceae</taxon>
        <taxon>Canna</taxon>
    </lineage>
</organism>
<evidence type="ECO:0000256" key="2">
    <source>
        <dbReference type="ARBA" id="ARBA00022884"/>
    </source>
</evidence>
<dbReference type="SUPFAM" id="SSF54928">
    <property type="entry name" value="RNA-binding domain, RBD"/>
    <property type="match status" value="1"/>
</dbReference>
<feature type="domain" description="RRM" evidence="6">
    <location>
        <begin position="448"/>
        <end position="531"/>
    </location>
</feature>
<feature type="compositionally biased region" description="Basic and acidic residues" evidence="5">
    <location>
        <begin position="38"/>
        <end position="48"/>
    </location>
</feature>
<reference evidence="7 8" key="1">
    <citation type="submission" date="2023-10" db="EMBL/GenBank/DDBJ databases">
        <title>Chromosome-scale genome assembly provides insights into flower coloration mechanisms of Canna indica.</title>
        <authorList>
            <person name="Li C."/>
        </authorList>
    </citation>
    <scope>NUCLEOTIDE SEQUENCE [LARGE SCALE GENOMIC DNA]</scope>
    <source>
        <tissue evidence="7">Flower</tissue>
    </source>
</reference>
<feature type="region of interest" description="Disordered" evidence="5">
    <location>
        <begin position="1"/>
        <end position="25"/>
    </location>
</feature>
<keyword evidence="2 4" id="KW-0694">RNA-binding</keyword>
<evidence type="ECO:0000256" key="4">
    <source>
        <dbReference type="PROSITE-ProRule" id="PRU00176"/>
    </source>
</evidence>
<dbReference type="Pfam" id="PF00076">
    <property type="entry name" value="RRM_1"/>
    <property type="match status" value="1"/>
</dbReference>
<feature type="region of interest" description="Disordered" evidence="5">
    <location>
        <begin position="840"/>
        <end position="878"/>
    </location>
</feature>
<evidence type="ECO:0000259" key="6">
    <source>
        <dbReference type="PROSITE" id="PS50102"/>
    </source>
</evidence>
<dbReference type="InterPro" id="IPR012677">
    <property type="entry name" value="Nucleotide-bd_a/b_plait_sf"/>
</dbReference>
<feature type="compositionally biased region" description="Basic and acidic residues" evidence="5">
    <location>
        <begin position="65"/>
        <end position="133"/>
    </location>
</feature>
<keyword evidence="1" id="KW-0507">mRNA processing</keyword>
<dbReference type="EMBL" id="CP136895">
    <property type="protein sequence ID" value="WOL09954.1"/>
    <property type="molecule type" value="Genomic_DNA"/>
</dbReference>
<feature type="compositionally biased region" description="Polar residues" evidence="5">
    <location>
        <begin position="12"/>
        <end position="25"/>
    </location>
</feature>
<gene>
    <name evidence="7" type="ORF">Cni_G18708</name>
</gene>
<proteinExistence type="predicted"/>
<name>A0AAQ3KJK0_9LILI</name>
<dbReference type="Proteomes" id="UP001327560">
    <property type="component" value="Chromosome 6"/>
</dbReference>
<evidence type="ECO:0000313" key="8">
    <source>
        <dbReference type="Proteomes" id="UP001327560"/>
    </source>
</evidence>
<sequence>MSRINRRREVPGSSNEGTSARTRSLSFEEIMLRRKKKLAAEGKERSSTLKDCMVQDDANVTSGHLDADKANKSMKDLRDTMKESSRKAKERPPKLKDVDLETTRKHKLDTDANDKLKSIYTKSSKDKERMNEKHNHHRSRDGDKLRTSSTKELERKQPKLSMIEHNKYDDRERKSRGDMKIKEHGYADEKYRLEMDYSSLRRHDSGKMRHSEYTERNDRRKDGSKPYFEEPKSKRRRSRGPEYVRERGRSISSSPRAHKQAPEYERERGRSISSSPRAHKRAPEYERERGRSISSSPRTHKRSYNDREHEESSYFKDKQRRKHSDGDKQRTSGNGAHYRKHGSGLGGYSPRKRRPEATVRSPSPTIPSPERKPAKWDQPPAESRNSGFGVMPSNVQSSVNKIQEPASVTPVIAAAKIPQNTPTAEIPSQLISSSIDSVQLTQATRPLRSLYVENLPALASERTLVDFLNDLLVSSRVNHIKGSSPCISCILNKEKNQAVVEFLTPQDATSALSFDGRSFSGSLLKIRRPKDFVETAVNVVPEIPKEELKVIADIVKDSPHKIFIGGISEALSADMLMEIVGAFGNLKSYHFEFNQKLNGPCAFLEYSDHSITSKACAGLNGMKLGGCILTVVQALPGAQVEEKAENAPFYDIPAPAKSLLAPPTKVLQLKNVFNNEDFLLLSESELEEVLEDIRLECTRFGTVKAVNIARYSSNLGTAAETSDGVSVKVESRMECSSDSKQDKHLLPPEESISVGISNGVEDIQSNDEMHLKDFKKSVVCGIDGESEFKESQLFGDAASDQPIESEKDVNTKVEVGAKIDLLPETPKISVVDDEMEKDASLNNPENVDFKNYSSNPKEADTRNEAGKHMSAESTSMSSRVIHKEGTYVKKDDVLEPGSVLVEFLREETTCTAAHCLHGRTYGERVVTAGYFPHNIYLARFG</sequence>
<dbReference type="AlphaFoldDB" id="A0AAQ3KJK0"/>
<feature type="domain" description="RRM" evidence="6">
    <location>
        <begin position="560"/>
        <end position="636"/>
    </location>
</feature>
<feature type="compositionally biased region" description="Polar residues" evidence="5">
    <location>
        <begin position="840"/>
        <end position="856"/>
    </location>
</feature>
<feature type="compositionally biased region" description="Basic and acidic residues" evidence="5">
    <location>
        <begin position="239"/>
        <end position="249"/>
    </location>
</feature>
<feature type="compositionally biased region" description="Basic and acidic residues" evidence="5">
    <location>
        <begin position="140"/>
        <end position="232"/>
    </location>
</feature>
<accession>A0AAQ3KJK0</accession>
<feature type="compositionally biased region" description="Basic and acidic residues" evidence="5">
    <location>
        <begin position="857"/>
        <end position="870"/>
    </location>
</feature>
<feature type="compositionally biased region" description="Basic and acidic residues" evidence="5">
    <location>
        <begin position="260"/>
        <end position="270"/>
    </location>
</feature>
<dbReference type="GO" id="GO:0008380">
    <property type="term" value="P:RNA splicing"/>
    <property type="evidence" value="ECO:0007669"/>
    <property type="project" value="UniProtKB-KW"/>
</dbReference>
<evidence type="ECO:0000256" key="1">
    <source>
        <dbReference type="ARBA" id="ARBA00022664"/>
    </source>
</evidence>
<feature type="compositionally biased region" description="Basic and acidic residues" evidence="5">
    <location>
        <begin position="303"/>
        <end position="317"/>
    </location>
</feature>
<keyword evidence="3" id="KW-0508">mRNA splicing</keyword>
<dbReference type="PANTHER" id="PTHR23139">
    <property type="entry name" value="RNA-BINDING PROTEIN"/>
    <property type="match status" value="1"/>
</dbReference>
<keyword evidence="8" id="KW-1185">Reference proteome</keyword>
<dbReference type="GO" id="GO:0003723">
    <property type="term" value="F:RNA binding"/>
    <property type="evidence" value="ECO:0007669"/>
    <property type="project" value="UniProtKB-UniRule"/>
</dbReference>
<evidence type="ECO:0000313" key="7">
    <source>
        <dbReference type="EMBL" id="WOL09954.1"/>
    </source>
</evidence>
<dbReference type="FunFam" id="3.30.70.330:FF:000879">
    <property type="entry name" value="Splicing factor U2af large subunit A"/>
    <property type="match status" value="1"/>
</dbReference>
<dbReference type="InterPro" id="IPR000504">
    <property type="entry name" value="RRM_dom"/>
</dbReference>
<dbReference type="InterPro" id="IPR035979">
    <property type="entry name" value="RBD_domain_sf"/>
</dbReference>
<evidence type="ECO:0000256" key="3">
    <source>
        <dbReference type="ARBA" id="ARBA00023187"/>
    </source>
</evidence>
<dbReference type="Gene3D" id="3.30.70.330">
    <property type="match status" value="4"/>
</dbReference>
<protein>
    <recommendedName>
        <fullName evidence="6">RRM domain-containing protein</fullName>
    </recommendedName>
</protein>
<feature type="compositionally biased region" description="Basic and acidic residues" evidence="5">
    <location>
        <begin position="281"/>
        <end position="291"/>
    </location>
</feature>